<dbReference type="InterPro" id="IPR020617">
    <property type="entry name" value="Thiolase_C"/>
</dbReference>
<dbReference type="Pfam" id="PF02803">
    <property type="entry name" value="Thiolase_C"/>
    <property type="match status" value="1"/>
</dbReference>
<dbReference type="EMBL" id="JBBJCI010000080">
    <property type="protein sequence ID" value="KAK7249281.1"/>
    <property type="molecule type" value="Genomic_DNA"/>
</dbReference>
<name>A0ABR1G7H3_AURAN</name>
<dbReference type="InterPro" id="IPR002155">
    <property type="entry name" value="Thiolase"/>
</dbReference>
<sequence>MAAYIVAAARTATGKQRGALRNAHPATLSAAVIDHILASLPSLDPADVDDVILGCVSQCQEQGGNIARHAVLSSTLPISVPGATIDRQCGSSQQAIHFAAQAVMSGTQDIVVAGGVESMTRVPMFSNMPGDKGGPVDAAIAAKFSTKAPFFSQFVGAEMMGVEFGVRRDEMDAFAARSHARAAAAQAAGVFDGEIVPVEGVDTEGAAVAHAKDEGVRAGTTAEKLGSLDTLVELGVATAVAGGPERGAITAGNASQISDGAAALLVVNDAGLKKLGSAATPLARVHSLAVAANDPVLMLSAPIPATEKLLARAGVAIGDVDVYEVNEAFAVVPMAWAKRCGADEAKLNIHGGACALGHPLGATGAKLATTLVHTLQREEKRFGLLAICEGAGTANATLFERC</sequence>
<dbReference type="Gene3D" id="3.40.47.10">
    <property type="match status" value="2"/>
</dbReference>
<comment type="caution">
    <text evidence="1">The sequence shown here is derived from an EMBL/GenBank/DDBJ whole genome shotgun (WGS) entry which is preliminary data.</text>
</comment>
<evidence type="ECO:0000313" key="1">
    <source>
        <dbReference type="EMBL" id="KAK7249281.1"/>
    </source>
</evidence>
<keyword evidence="2" id="KW-1185">Reference proteome</keyword>
<dbReference type="PANTHER" id="PTHR43365:SF1">
    <property type="entry name" value="ACETYL-COA C-ACYLTRANSFERASE"/>
    <property type="match status" value="1"/>
</dbReference>
<dbReference type="NCBIfam" id="TIGR01930">
    <property type="entry name" value="AcCoA-C-Actrans"/>
    <property type="match status" value="1"/>
</dbReference>
<dbReference type="PIRSF" id="PIRSF000429">
    <property type="entry name" value="Ac-CoA_Ac_transf"/>
    <property type="match status" value="1"/>
</dbReference>
<organism evidence="1 2">
    <name type="scientific">Aureococcus anophagefferens</name>
    <name type="common">Harmful bloom alga</name>
    <dbReference type="NCBI Taxonomy" id="44056"/>
    <lineage>
        <taxon>Eukaryota</taxon>
        <taxon>Sar</taxon>
        <taxon>Stramenopiles</taxon>
        <taxon>Ochrophyta</taxon>
        <taxon>Pelagophyceae</taxon>
        <taxon>Pelagomonadales</taxon>
        <taxon>Pelagomonadaceae</taxon>
        <taxon>Aureococcus</taxon>
    </lineage>
</organism>
<dbReference type="InterPro" id="IPR016039">
    <property type="entry name" value="Thiolase-like"/>
</dbReference>
<dbReference type="InterPro" id="IPR020616">
    <property type="entry name" value="Thiolase_N"/>
</dbReference>
<dbReference type="InterPro" id="IPR020610">
    <property type="entry name" value="Thiolase_AS"/>
</dbReference>
<protein>
    <submittedName>
        <fullName evidence="1">Thiolase</fullName>
    </submittedName>
</protein>
<dbReference type="PROSITE" id="PS00099">
    <property type="entry name" value="THIOLASE_3"/>
    <property type="match status" value="1"/>
</dbReference>
<dbReference type="PANTHER" id="PTHR43365">
    <property type="entry name" value="BLR7806 PROTEIN"/>
    <property type="match status" value="1"/>
</dbReference>
<dbReference type="Pfam" id="PF00108">
    <property type="entry name" value="Thiolase_N"/>
    <property type="match status" value="1"/>
</dbReference>
<proteinExistence type="predicted"/>
<accession>A0ABR1G7H3</accession>
<dbReference type="Proteomes" id="UP001363151">
    <property type="component" value="Unassembled WGS sequence"/>
</dbReference>
<dbReference type="SUPFAM" id="SSF53901">
    <property type="entry name" value="Thiolase-like"/>
    <property type="match status" value="2"/>
</dbReference>
<gene>
    <name evidence="1" type="ORF">SO694_0004716</name>
</gene>
<evidence type="ECO:0000313" key="2">
    <source>
        <dbReference type="Proteomes" id="UP001363151"/>
    </source>
</evidence>
<dbReference type="CDD" id="cd00751">
    <property type="entry name" value="thiolase"/>
    <property type="match status" value="1"/>
</dbReference>
<reference evidence="1 2" key="1">
    <citation type="submission" date="2024-03" db="EMBL/GenBank/DDBJ databases">
        <title>Aureococcus anophagefferens CCMP1851 and Kratosvirus quantuckense: Draft genome of a second virus-susceptible host strain in the model system.</title>
        <authorList>
            <person name="Chase E."/>
            <person name="Truchon A.R."/>
            <person name="Schepens W."/>
            <person name="Wilhelm S.W."/>
        </authorList>
    </citation>
    <scope>NUCLEOTIDE SEQUENCE [LARGE SCALE GENOMIC DNA]</scope>
    <source>
        <strain evidence="1 2">CCMP1851</strain>
    </source>
</reference>
<dbReference type="KEGG" id="aaf:AURANDRAFT_23137"/>
<dbReference type="GO" id="GO:0016747">
    <property type="term" value="F:acyltransferase activity, transferring groups other than amino-acyl groups"/>
    <property type="evidence" value="ECO:0007669"/>
    <property type="project" value="InterPro"/>
</dbReference>